<gene>
    <name evidence="2" type="ORF">Nepgr_001987</name>
</gene>
<reference evidence="2" key="1">
    <citation type="submission" date="2023-05" db="EMBL/GenBank/DDBJ databases">
        <title>Nepenthes gracilis genome sequencing.</title>
        <authorList>
            <person name="Fukushima K."/>
        </authorList>
    </citation>
    <scope>NUCLEOTIDE SEQUENCE</scope>
    <source>
        <strain evidence="2">SING2019-196</strain>
    </source>
</reference>
<evidence type="ECO:0000256" key="1">
    <source>
        <dbReference type="SAM" id="MobiDB-lite"/>
    </source>
</evidence>
<keyword evidence="3" id="KW-1185">Reference proteome</keyword>
<evidence type="ECO:0000313" key="3">
    <source>
        <dbReference type="Proteomes" id="UP001279734"/>
    </source>
</evidence>
<evidence type="ECO:0000313" key="2">
    <source>
        <dbReference type="EMBL" id="GMH00148.1"/>
    </source>
</evidence>
<organism evidence="2 3">
    <name type="scientific">Nepenthes gracilis</name>
    <name type="common">Slender pitcher plant</name>
    <dbReference type="NCBI Taxonomy" id="150966"/>
    <lineage>
        <taxon>Eukaryota</taxon>
        <taxon>Viridiplantae</taxon>
        <taxon>Streptophyta</taxon>
        <taxon>Embryophyta</taxon>
        <taxon>Tracheophyta</taxon>
        <taxon>Spermatophyta</taxon>
        <taxon>Magnoliopsida</taxon>
        <taxon>eudicotyledons</taxon>
        <taxon>Gunneridae</taxon>
        <taxon>Pentapetalae</taxon>
        <taxon>Caryophyllales</taxon>
        <taxon>Nepenthaceae</taxon>
        <taxon>Nepenthes</taxon>
    </lineage>
</organism>
<dbReference type="AlphaFoldDB" id="A0AAD3P652"/>
<feature type="region of interest" description="Disordered" evidence="1">
    <location>
        <begin position="1"/>
        <end position="37"/>
    </location>
</feature>
<name>A0AAD3P652_NEPGR</name>
<proteinExistence type="predicted"/>
<dbReference type="Proteomes" id="UP001279734">
    <property type="component" value="Unassembled WGS sequence"/>
</dbReference>
<dbReference type="EMBL" id="BSYO01000002">
    <property type="protein sequence ID" value="GMH00148.1"/>
    <property type="molecule type" value="Genomic_DNA"/>
</dbReference>
<comment type="caution">
    <text evidence="2">The sequence shown here is derived from an EMBL/GenBank/DDBJ whole genome shotgun (WGS) entry which is preliminary data.</text>
</comment>
<accession>A0AAD3P652</accession>
<sequence length="132" mass="15426">MTRPVKTPADCKEQQIGRKKHPTEDAGTTRGRAGMSPKRGRIVYRLKQWCRSEWSPNRFEVNGNFEASNQHLAKYLAKVKEATWRFDRLTLVYVPKIENWKADQLVRVVAVENPEQYSRDKRKILSAPNIEE</sequence>
<protein>
    <submittedName>
        <fullName evidence="2">Uncharacterized protein</fullName>
    </submittedName>
</protein>